<dbReference type="Pfam" id="PF02737">
    <property type="entry name" value="3HCDH_N"/>
    <property type="match status" value="1"/>
</dbReference>
<evidence type="ECO:0000259" key="4">
    <source>
        <dbReference type="Pfam" id="PF02737"/>
    </source>
</evidence>
<keyword evidence="6" id="KW-1185">Reference proteome</keyword>
<dbReference type="Gene3D" id="1.10.1040.10">
    <property type="entry name" value="N-(1-d-carboxylethyl)-l-norvaline Dehydrogenase, domain 2"/>
    <property type="match status" value="1"/>
</dbReference>
<dbReference type="InterPro" id="IPR006176">
    <property type="entry name" value="3-OHacyl-CoA_DH_NAD-bd"/>
</dbReference>
<keyword evidence="1" id="KW-0560">Oxidoreductase</keyword>
<dbReference type="GO" id="GO:0070403">
    <property type="term" value="F:NAD+ binding"/>
    <property type="evidence" value="ECO:0007669"/>
    <property type="project" value="InterPro"/>
</dbReference>
<dbReference type="AlphaFoldDB" id="A0AA35STI4"/>
<feature type="domain" description="3-hydroxyacyl-CoA dehydrogenase NAD binding" evidence="4">
    <location>
        <begin position="5"/>
        <end position="182"/>
    </location>
</feature>
<feature type="region of interest" description="Disordered" evidence="2">
    <location>
        <begin position="267"/>
        <end position="303"/>
    </location>
</feature>
<dbReference type="PANTHER" id="PTHR48075:SF9">
    <property type="entry name" value="3-HYDROXYBUTYRYL-COA DEHYDROGENASE"/>
    <property type="match status" value="1"/>
</dbReference>
<dbReference type="Pfam" id="PF00725">
    <property type="entry name" value="3HCDH"/>
    <property type="match status" value="1"/>
</dbReference>
<protein>
    <submittedName>
        <fullName evidence="5">3-hydroxybutyryl-CoA dehydrogenase</fullName>
    </submittedName>
</protein>
<feature type="compositionally biased region" description="Basic residues" evidence="2">
    <location>
        <begin position="293"/>
        <end position="303"/>
    </location>
</feature>
<dbReference type="SUPFAM" id="SSF48179">
    <property type="entry name" value="6-phosphogluconate dehydrogenase C-terminal domain-like"/>
    <property type="match status" value="1"/>
</dbReference>
<proteinExistence type="predicted"/>
<reference evidence="5" key="1">
    <citation type="submission" date="2023-03" db="EMBL/GenBank/DDBJ databases">
        <authorList>
            <person name="Steffen K."/>
            <person name="Cardenas P."/>
        </authorList>
    </citation>
    <scope>NUCLEOTIDE SEQUENCE</scope>
</reference>
<feature type="compositionally biased region" description="Low complexity" evidence="2">
    <location>
        <begin position="267"/>
        <end position="292"/>
    </location>
</feature>
<dbReference type="GO" id="GO:0006635">
    <property type="term" value="P:fatty acid beta-oxidation"/>
    <property type="evidence" value="ECO:0007669"/>
    <property type="project" value="TreeGrafter"/>
</dbReference>
<sequence length="303" mass="31631">MDIGTIGVIGIGTMGSGIVEVAARNGLRVVAQEASPDLVEAGRSRVEGSMDRGVARGKLDEATRDAASAAVTWTTDLGDLAGCDSGAGGRAEILALKLEIFGVLDRVLDPSAIMATNTSSIPIIDVAMGTTRPQQVLGMHFFNPATVMKLVEVISTQLTAPEVTEAATAFAADTLGKRVVAAPDRAGFVVNKLLVPYICQAIEMYESGHASAADIDDAMNWGPGTRWGRSPSPTSSGSTCACSRPSRCTRSTRSGSTRRRRCCAAWSPRAAWAARPAAASTSTEPAGRGSAPRPRRHGPRRPL</sequence>
<feature type="compositionally biased region" description="Low complexity" evidence="2">
    <location>
        <begin position="230"/>
        <end position="254"/>
    </location>
</feature>
<dbReference type="EMBL" id="CASHTH010002831">
    <property type="protein sequence ID" value="CAI8035900.1"/>
    <property type="molecule type" value="Genomic_DNA"/>
</dbReference>
<dbReference type="GO" id="GO:0008691">
    <property type="term" value="F:3-hydroxybutyryl-CoA dehydrogenase activity"/>
    <property type="evidence" value="ECO:0007669"/>
    <property type="project" value="TreeGrafter"/>
</dbReference>
<evidence type="ECO:0000256" key="1">
    <source>
        <dbReference type="ARBA" id="ARBA00023002"/>
    </source>
</evidence>
<comment type="caution">
    <text evidence="5">The sequence shown here is derived from an EMBL/GenBank/DDBJ whole genome shotgun (WGS) entry which is preliminary data.</text>
</comment>
<accession>A0AA35STI4</accession>
<gene>
    <name evidence="5" type="ORF">GBAR_LOCUS20144</name>
</gene>
<evidence type="ECO:0000256" key="2">
    <source>
        <dbReference type="SAM" id="MobiDB-lite"/>
    </source>
</evidence>
<evidence type="ECO:0000313" key="5">
    <source>
        <dbReference type="EMBL" id="CAI8035900.1"/>
    </source>
</evidence>
<dbReference type="Proteomes" id="UP001174909">
    <property type="component" value="Unassembled WGS sequence"/>
</dbReference>
<dbReference type="InterPro" id="IPR036291">
    <property type="entry name" value="NAD(P)-bd_dom_sf"/>
</dbReference>
<dbReference type="Gene3D" id="3.40.50.720">
    <property type="entry name" value="NAD(P)-binding Rossmann-like Domain"/>
    <property type="match status" value="1"/>
</dbReference>
<feature type="region of interest" description="Disordered" evidence="2">
    <location>
        <begin position="224"/>
        <end position="254"/>
    </location>
</feature>
<evidence type="ECO:0000313" key="6">
    <source>
        <dbReference type="Proteomes" id="UP001174909"/>
    </source>
</evidence>
<dbReference type="SUPFAM" id="SSF51735">
    <property type="entry name" value="NAD(P)-binding Rossmann-fold domains"/>
    <property type="match status" value="1"/>
</dbReference>
<name>A0AA35STI4_GEOBA</name>
<dbReference type="InterPro" id="IPR006108">
    <property type="entry name" value="3HC_DH_C"/>
</dbReference>
<dbReference type="InterPro" id="IPR008927">
    <property type="entry name" value="6-PGluconate_DH-like_C_sf"/>
</dbReference>
<feature type="domain" description="3-hydroxyacyl-CoA dehydrogenase C-terminal" evidence="3">
    <location>
        <begin position="187"/>
        <end position="228"/>
    </location>
</feature>
<evidence type="ECO:0000259" key="3">
    <source>
        <dbReference type="Pfam" id="PF00725"/>
    </source>
</evidence>
<dbReference type="InterPro" id="IPR013328">
    <property type="entry name" value="6PGD_dom2"/>
</dbReference>
<organism evidence="5 6">
    <name type="scientific">Geodia barretti</name>
    <name type="common">Barrett's horny sponge</name>
    <dbReference type="NCBI Taxonomy" id="519541"/>
    <lineage>
        <taxon>Eukaryota</taxon>
        <taxon>Metazoa</taxon>
        <taxon>Porifera</taxon>
        <taxon>Demospongiae</taxon>
        <taxon>Heteroscleromorpha</taxon>
        <taxon>Tetractinellida</taxon>
        <taxon>Astrophorina</taxon>
        <taxon>Geodiidae</taxon>
        <taxon>Geodia</taxon>
    </lineage>
</organism>
<dbReference type="PANTHER" id="PTHR48075">
    <property type="entry name" value="3-HYDROXYACYL-COA DEHYDROGENASE FAMILY PROTEIN"/>
    <property type="match status" value="1"/>
</dbReference>